<feature type="region of interest" description="Disordered" evidence="1">
    <location>
        <begin position="34"/>
        <end position="60"/>
    </location>
</feature>
<feature type="compositionally biased region" description="Polar residues" evidence="1">
    <location>
        <begin position="601"/>
        <end position="616"/>
    </location>
</feature>
<evidence type="ECO:0000313" key="2">
    <source>
        <dbReference type="EMBL" id="KAF5318620.1"/>
    </source>
</evidence>
<feature type="compositionally biased region" description="Low complexity" evidence="1">
    <location>
        <begin position="267"/>
        <end position="290"/>
    </location>
</feature>
<organism evidence="2 3">
    <name type="scientific">Psilocybe cf. subviscida</name>
    <dbReference type="NCBI Taxonomy" id="2480587"/>
    <lineage>
        <taxon>Eukaryota</taxon>
        <taxon>Fungi</taxon>
        <taxon>Dikarya</taxon>
        <taxon>Basidiomycota</taxon>
        <taxon>Agaricomycotina</taxon>
        <taxon>Agaricomycetes</taxon>
        <taxon>Agaricomycetidae</taxon>
        <taxon>Agaricales</taxon>
        <taxon>Agaricineae</taxon>
        <taxon>Strophariaceae</taxon>
        <taxon>Psilocybe</taxon>
    </lineage>
</organism>
<evidence type="ECO:0000256" key="1">
    <source>
        <dbReference type="SAM" id="MobiDB-lite"/>
    </source>
</evidence>
<dbReference type="EMBL" id="JAACJJ010000030">
    <property type="protein sequence ID" value="KAF5318620.1"/>
    <property type="molecule type" value="Genomic_DNA"/>
</dbReference>
<feature type="region of interest" description="Disordered" evidence="1">
    <location>
        <begin position="1"/>
        <end position="20"/>
    </location>
</feature>
<feature type="compositionally biased region" description="Polar residues" evidence="1">
    <location>
        <begin position="570"/>
        <end position="581"/>
    </location>
</feature>
<evidence type="ECO:0000313" key="3">
    <source>
        <dbReference type="Proteomes" id="UP000567179"/>
    </source>
</evidence>
<proteinExistence type="predicted"/>
<feature type="compositionally biased region" description="Low complexity" evidence="1">
    <location>
        <begin position="353"/>
        <end position="365"/>
    </location>
</feature>
<comment type="caution">
    <text evidence="2">The sequence shown here is derived from an EMBL/GenBank/DDBJ whole genome shotgun (WGS) entry which is preliminary data.</text>
</comment>
<feature type="region of interest" description="Disordered" evidence="1">
    <location>
        <begin position="84"/>
        <end position="105"/>
    </location>
</feature>
<feature type="region of interest" description="Disordered" evidence="1">
    <location>
        <begin position="345"/>
        <end position="374"/>
    </location>
</feature>
<feature type="compositionally biased region" description="Low complexity" evidence="1">
    <location>
        <begin position="39"/>
        <end position="49"/>
    </location>
</feature>
<feature type="region of interest" description="Disordered" evidence="1">
    <location>
        <begin position="511"/>
        <end position="716"/>
    </location>
</feature>
<feature type="compositionally biased region" description="Low complexity" evidence="1">
    <location>
        <begin position="582"/>
        <end position="595"/>
    </location>
</feature>
<name>A0A8H5B8A6_9AGAR</name>
<feature type="compositionally biased region" description="Low complexity" evidence="1">
    <location>
        <begin position="617"/>
        <end position="632"/>
    </location>
</feature>
<feature type="compositionally biased region" description="Basic residues" evidence="1">
    <location>
        <begin position="1"/>
        <end position="13"/>
    </location>
</feature>
<protein>
    <submittedName>
        <fullName evidence="2">Uncharacterized protein</fullName>
    </submittedName>
</protein>
<accession>A0A8H5B8A6</accession>
<feature type="region of interest" description="Disordered" evidence="1">
    <location>
        <begin position="237"/>
        <end position="304"/>
    </location>
</feature>
<dbReference type="AlphaFoldDB" id="A0A8H5B8A6"/>
<feature type="compositionally biased region" description="Basic and acidic residues" evidence="1">
    <location>
        <begin position="425"/>
        <end position="450"/>
    </location>
</feature>
<sequence length="728" mass="79134">MLKRQGRTARARRHAENASQFASCSNALNIIVEEDESSSRSASPLPLRAESSLKAKRRHANVSDIRIARNMPVHDQSDLEAALLTSPRPAPSPPSTASPSPDSFELTFQFPHPPTATSPTSILGYYACESPSSDGMPLTPSTSDDEHARPVQAINPRRISIHPLVINKHSQRIFSEIEQQKEDTYDSDAESDSEWYTREFSKIISLRSPVPASFPQQNTAARRDSLFVDADDTLKASRRESKALPPTPSPRNSRVFIPSYPPPPVPASASARSTESPVPSFSSDPSSTNSQNAIRRPPPRFSVPADFEFTLEGQDDADAEDDDDTSSAFSFSMYDIDLGDADFTRPALADLEQSPSPRSSYSQPSFKGSEELDIRVGRIIGPGIPEEDEEEDAFSDQDVAFEMDYCMMLPLSLPSTPMDLEADIEKGLEQLRSSDNEEEPQFVHEDKEAMDTTTIEEEQPAQPQSPPQVASVRSDYIDDVFSPISPCFSPPPSSLTSSFIPYYSVASPVTDSYFPTSPNAAQTHTTNGMDTEERVLKSKWSSSTLGSIREEHERRGASSKLRLYFGGGNKRSSGTTRNSKVPATPTSPFPSFMSPRKASKTAPSPMSTASPLSPRNSAFPSPSNSQSSTPSPKSSPSPPHAAYTRAHPYSPSPKAHPTRAQHGHQRGSSRSSDVLVIGYGNNGVGVRRRGSVSTISSDAGTEISSSSTSSSGLRRKPIPVEMFLRSAA</sequence>
<dbReference type="Proteomes" id="UP000567179">
    <property type="component" value="Unassembled WGS sequence"/>
</dbReference>
<feature type="compositionally biased region" description="Basic residues" evidence="1">
    <location>
        <begin position="656"/>
        <end position="667"/>
    </location>
</feature>
<keyword evidence="3" id="KW-1185">Reference proteome</keyword>
<feature type="region of interest" description="Disordered" evidence="1">
    <location>
        <begin position="425"/>
        <end position="475"/>
    </location>
</feature>
<gene>
    <name evidence="2" type="ORF">D9619_010970</name>
</gene>
<reference evidence="2 3" key="1">
    <citation type="journal article" date="2020" name="ISME J.">
        <title>Uncovering the hidden diversity of litter-decomposition mechanisms in mushroom-forming fungi.</title>
        <authorList>
            <person name="Floudas D."/>
            <person name="Bentzer J."/>
            <person name="Ahren D."/>
            <person name="Johansson T."/>
            <person name="Persson P."/>
            <person name="Tunlid A."/>
        </authorList>
    </citation>
    <scope>NUCLEOTIDE SEQUENCE [LARGE SCALE GENOMIC DNA]</scope>
    <source>
        <strain evidence="2 3">CBS 101986</strain>
    </source>
</reference>
<dbReference type="OrthoDB" id="2692698at2759"/>
<feature type="compositionally biased region" description="Low complexity" evidence="1">
    <location>
        <begin position="691"/>
        <end position="712"/>
    </location>
</feature>
<feature type="compositionally biased region" description="Polar residues" evidence="1">
    <location>
        <begin position="511"/>
        <end position="529"/>
    </location>
</feature>